<evidence type="ECO:0000259" key="2">
    <source>
        <dbReference type="Pfam" id="PF05223"/>
    </source>
</evidence>
<dbReference type="InterPro" id="IPR050515">
    <property type="entry name" value="Beta-lactam/transpept"/>
</dbReference>
<dbReference type="Proteomes" id="UP001257895">
    <property type="component" value="Unassembled WGS sequence"/>
</dbReference>
<name>A0ABU3JAB3_9ACTN</name>
<evidence type="ECO:0000313" key="4">
    <source>
        <dbReference type="Proteomes" id="UP001257895"/>
    </source>
</evidence>
<keyword evidence="4" id="KW-1185">Reference proteome</keyword>
<dbReference type="PANTHER" id="PTHR30627:SF24">
    <property type="entry name" value="PENICILLIN-BINDING PROTEIN 4B"/>
    <property type="match status" value="1"/>
</dbReference>
<comment type="caution">
    <text evidence="3">The sequence shown here is derived from an EMBL/GenBank/DDBJ whole genome shotgun (WGS) entry which is preliminary data.</text>
</comment>
<proteinExistence type="predicted"/>
<evidence type="ECO:0000259" key="1">
    <source>
        <dbReference type="Pfam" id="PF00905"/>
    </source>
</evidence>
<dbReference type="SUPFAM" id="SSF56601">
    <property type="entry name" value="beta-lactamase/transpeptidase-like"/>
    <property type="match status" value="1"/>
</dbReference>
<gene>
    <name evidence="3" type="ORF">QNO05_19380</name>
</gene>
<sequence>MGNRGRAGDRRNMRPVVIGAAMAVLMGGAGYGAYALVDGAGRDGGDSASQAEAVKSGPLSAEEVTAAAGTFLTAWQSGQVAEAAAATDDPVAAKAALISYVKDARVRNLALTPGAPARNSVTFAVKGTVTYERTTKPLTYDSTLTVVRRAGDGEPRVAWRPSVLHPELREGDKLVTGEAGTPPVKALDRDGGELTTEKYPSLKSVLDSLRDKYGEKAGGEAGVELRVVRGEASKKAELSDTTLLELSEGTPGTVKTTLSPSLQALAETEVAKRKQASVVVMRPSTGEILAAANSSHGFNVAFQGSLAPGSTMKVVTSSMLIEKGLASIDKKHPCPKYFSYGGWKFQNLDKFQIKDGTFRASFAASCNTAFISQAPKLEDDDLTKFAQDYFGLGRNDWKVGVSTFDGAVPVQSKAPMAASLIGQGGVRMNPLNMASVSATVKAGVFHQPYLVSPEVDGRLLATAPRTLSADTLAQVRELMSYTASAGTATEAMAGIGGDRGAKTGSAEVDGQKKPNGWFTAYSGDLAAAAVVQAGGHGGSTAGPIVASLLKAGG</sequence>
<dbReference type="InterPro" id="IPR007887">
    <property type="entry name" value="MecA_N"/>
</dbReference>
<organism evidence="3 4">
    <name type="scientific">Streptomyces thermocarboxydus</name>
    <dbReference type="NCBI Taxonomy" id="59299"/>
    <lineage>
        <taxon>Bacteria</taxon>
        <taxon>Bacillati</taxon>
        <taxon>Actinomycetota</taxon>
        <taxon>Actinomycetes</taxon>
        <taxon>Kitasatosporales</taxon>
        <taxon>Streptomycetaceae</taxon>
        <taxon>Streptomyces</taxon>
    </lineage>
</organism>
<dbReference type="InterPro" id="IPR012338">
    <property type="entry name" value="Beta-lactam/transpept-like"/>
</dbReference>
<evidence type="ECO:0000313" key="3">
    <source>
        <dbReference type="EMBL" id="MDT6971995.1"/>
    </source>
</evidence>
<dbReference type="PANTHER" id="PTHR30627">
    <property type="entry name" value="PEPTIDOGLYCAN D,D-TRANSPEPTIDASE"/>
    <property type="match status" value="1"/>
</dbReference>
<accession>A0ABU3JAB3</accession>
<reference evidence="3 4" key="1">
    <citation type="submission" date="2023-05" db="EMBL/GenBank/DDBJ databases">
        <title>Streptomyces fuscus sp. nov., a brown-black pigment producing actinomyces isolated from dry sand of Sea duck farm.</title>
        <authorList>
            <person name="Xie J."/>
            <person name="Shen N."/>
        </authorList>
    </citation>
    <scope>NUCLEOTIDE SEQUENCE [LARGE SCALE GENOMIC DNA]</scope>
    <source>
        <strain evidence="3 4">CGMCC 4.1883</strain>
    </source>
</reference>
<feature type="domain" description="Penicillin-binding protein transpeptidase" evidence="1">
    <location>
        <begin position="277"/>
        <end position="549"/>
    </location>
</feature>
<dbReference type="Pfam" id="PF00905">
    <property type="entry name" value="Transpeptidase"/>
    <property type="match status" value="1"/>
</dbReference>
<dbReference type="InterPro" id="IPR001460">
    <property type="entry name" value="PCN-bd_Tpept"/>
</dbReference>
<protein>
    <submittedName>
        <fullName evidence="3">Penicillin-binding transpeptidase domain-containing protein</fullName>
    </submittedName>
</protein>
<dbReference type="Pfam" id="PF05223">
    <property type="entry name" value="MecA_N"/>
    <property type="match status" value="1"/>
</dbReference>
<dbReference type="EMBL" id="JASKMB010000016">
    <property type="protein sequence ID" value="MDT6971995.1"/>
    <property type="molecule type" value="Genomic_DNA"/>
</dbReference>
<dbReference type="Gene3D" id="3.40.710.10">
    <property type="entry name" value="DD-peptidase/beta-lactamase superfamily"/>
    <property type="match status" value="1"/>
</dbReference>
<feature type="domain" description="NTF2-like N-terminal transpeptidase" evidence="2">
    <location>
        <begin position="65"/>
        <end position="172"/>
    </location>
</feature>